<dbReference type="STRING" id="1817813.A2008_00420"/>
<comment type="pathway">
    <text evidence="2 9">Glycan biosynthesis; glycogen biosynthesis.</text>
</comment>
<keyword evidence="8 9" id="KW-0119">Carbohydrate metabolism</keyword>
<dbReference type="InterPro" id="IPR013783">
    <property type="entry name" value="Ig-like_fold"/>
</dbReference>
<comment type="function">
    <text evidence="9">Catalyzes the formation of the alpha-1,6-glucosidic linkages in glycogen by scission of a 1,4-alpha-linked oligosaccharide from growing alpha-1,4-glucan chains and the subsequent attachment of the oligosaccharide to the alpha-1,6 position.</text>
</comment>
<sequence>MSKTCTQYDIDRIVNTDHFDPYQLLGMHEIEVDGAKSVCVRAFLPDAREAFVFEVPDAKNGGKPVSKDNRYKMNKVDDRGFFEVIIKRTEVFKYNIEKFFYDNNSTNFYDSYAFPPILTDYDLHLFKEGNHHRIYDKLGAHYHEFEGIGGICFAVWAPNAKRVSVIGDFNMWDGRRHVMRVRQGVGVWEIFVPGLPMGSSYKFEIKSKQGSLIEKADPYAFASEVRPKTSSIVYDYNKYEWNDAEWIENRKKGNLAEGPMSVYEVHLGSWMRVPEDNNRFLTYRELAVRLTDYVKQMNYTHIELLPVAEHPFDGSWGYQVTGYFAPTSRFGTPNDFMYFVDYLHQNGIGIIVDWVPAHFPKDWHGFMRFDGTCLYEHEDPKKGEHMDWATLIFNFGRNEVKNFLISNAVFWFDKYHIDGLRVDAVASMLYLDYSRKVGEWIPNQYGGRENLEAIEFLKYLNTIVYQYFPGTVTIAEESTAWPAVSRPTYVGGLGFGMKWNMGWMNDTLKYFEKDPIYRRYHHNTLTFPLIYAFHENFVLVLSHDEIVHGKKSLLDKMPGDVWQKFANLRLLMGYMYAMPGKKLLFMGGEIGQWNEWNFNSSIDWHLLNYESHHKYSRYMADLNYLYKTEKSFHELDFSPEGFEWIDFSDSDRSVISFMRKAKNPDDALIFVFNFTPMVYMNYRVGVPWPGHYDELLNSDSGEYWGTNIGNFGGFQADNYPWQGKGYSMNLNIPPLGMVILKHRK</sequence>
<evidence type="ECO:0000256" key="2">
    <source>
        <dbReference type="ARBA" id="ARBA00004964"/>
    </source>
</evidence>
<dbReference type="InterPro" id="IPR006407">
    <property type="entry name" value="GlgB"/>
</dbReference>
<dbReference type="GO" id="GO:0043169">
    <property type="term" value="F:cation binding"/>
    <property type="evidence" value="ECO:0007669"/>
    <property type="project" value="InterPro"/>
</dbReference>
<dbReference type="Pfam" id="PF22019">
    <property type="entry name" value="GlgB_N"/>
    <property type="match status" value="1"/>
</dbReference>
<comment type="subunit">
    <text evidence="9">Monomer.</text>
</comment>
<dbReference type="CDD" id="cd11322">
    <property type="entry name" value="AmyAc_Glg_BE"/>
    <property type="match status" value="1"/>
</dbReference>
<feature type="active site" description="Proton donor" evidence="9 10">
    <location>
        <position position="476"/>
    </location>
</feature>
<dbReference type="InterPro" id="IPR037439">
    <property type="entry name" value="Branching_enzy"/>
</dbReference>
<dbReference type="Pfam" id="PF02922">
    <property type="entry name" value="CBM_48"/>
    <property type="match status" value="1"/>
</dbReference>
<dbReference type="Proteomes" id="UP000178735">
    <property type="component" value="Unassembled WGS sequence"/>
</dbReference>
<dbReference type="GO" id="GO:0005829">
    <property type="term" value="C:cytosol"/>
    <property type="evidence" value="ECO:0007669"/>
    <property type="project" value="TreeGrafter"/>
</dbReference>
<gene>
    <name evidence="9" type="primary">glgB</name>
    <name evidence="12" type="ORF">A2008_00420</name>
</gene>
<dbReference type="InterPro" id="IPR004193">
    <property type="entry name" value="Glyco_hydro_13_N"/>
</dbReference>
<dbReference type="GO" id="GO:0005978">
    <property type="term" value="P:glycogen biosynthetic process"/>
    <property type="evidence" value="ECO:0007669"/>
    <property type="project" value="UniProtKB-UniRule"/>
</dbReference>
<dbReference type="NCBIfam" id="NF003811">
    <property type="entry name" value="PRK05402.1"/>
    <property type="match status" value="1"/>
</dbReference>
<dbReference type="SUPFAM" id="SSF51011">
    <property type="entry name" value="Glycosyl hydrolase domain"/>
    <property type="match status" value="1"/>
</dbReference>
<proteinExistence type="inferred from homology"/>
<dbReference type="EC" id="2.4.1.18" evidence="9"/>
<evidence type="ECO:0000256" key="5">
    <source>
        <dbReference type="ARBA" id="ARBA00022676"/>
    </source>
</evidence>
<evidence type="ECO:0000256" key="9">
    <source>
        <dbReference type="HAMAP-Rule" id="MF_00685"/>
    </source>
</evidence>
<dbReference type="Pfam" id="PF00128">
    <property type="entry name" value="Alpha-amylase"/>
    <property type="match status" value="1"/>
</dbReference>
<protein>
    <recommendedName>
        <fullName evidence="9">1,4-alpha-glucan branching enzyme GlgB</fullName>
        <ecNumber evidence="9">2.4.1.18</ecNumber>
    </recommendedName>
    <alternativeName>
        <fullName evidence="9">1,4-alpha-D-glucan:1,4-alpha-D-glucan 6-glucosyl-transferase</fullName>
    </alternativeName>
    <alternativeName>
        <fullName evidence="9">Alpha-(1-&gt;4)-glucan branching enzyme</fullName>
    </alternativeName>
    <alternativeName>
        <fullName evidence="9">Glycogen branching enzyme</fullName>
        <shortName evidence="9">BE</shortName>
    </alternativeName>
</protein>
<feature type="domain" description="Glycosyl hydrolase family 13 catalytic" evidence="11">
    <location>
        <begin position="264"/>
        <end position="605"/>
    </location>
</feature>
<dbReference type="FunFam" id="2.60.40.10:FF:000169">
    <property type="entry name" value="1,4-alpha-glucan branching enzyme GlgB"/>
    <property type="match status" value="1"/>
</dbReference>
<dbReference type="Pfam" id="PF02806">
    <property type="entry name" value="Alpha-amylase_C"/>
    <property type="match status" value="1"/>
</dbReference>
<keyword evidence="7 9" id="KW-0320">Glycogen biosynthesis</keyword>
<dbReference type="SUPFAM" id="SSF51445">
    <property type="entry name" value="(Trans)glycosidases"/>
    <property type="match status" value="1"/>
</dbReference>
<dbReference type="InterPro" id="IPR006048">
    <property type="entry name" value="A-amylase/branching_C"/>
</dbReference>
<dbReference type="CDD" id="cd02855">
    <property type="entry name" value="E_set_GBE_prok_N"/>
    <property type="match status" value="1"/>
</dbReference>
<dbReference type="GO" id="GO:0003844">
    <property type="term" value="F:1,4-alpha-glucan branching enzyme activity"/>
    <property type="evidence" value="ECO:0007669"/>
    <property type="project" value="UniProtKB-UniRule"/>
</dbReference>
<dbReference type="AlphaFoldDB" id="A0A1F7WRJ0"/>
<dbReference type="InterPro" id="IPR017853">
    <property type="entry name" value="GH"/>
</dbReference>
<dbReference type="SUPFAM" id="SSF81296">
    <property type="entry name" value="E set domains"/>
    <property type="match status" value="2"/>
</dbReference>
<dbReference type="NCBIfam" id="NF008967">
    <property type="entry name" value="PRK12313.1"/>
    <property type="match status" value="1"/>
</dbReference>
<dbReference type="FunFam" id="3.20.20.80:FF:000003">
    <property type="entry name" value="1,4-alpha-glucan branching enzyme GlgB"/>
    <property type="match status" value="1"/>
</dbReference>
<evidence type="ECO:0000256" key="4">
    <source>
        <dbReference type="ARBA" id="ARBA00022600"/>
    </source>
</evidence>
<dbReference type="PIRSF" id="PIRSF000463">
    <property type="entry name" value="GlgB"/>
    <property type="match status" value="1"/>
</dbReference>
<keyword evidence="6 9" id="KW-0808">Transferase</keyword>
<evidence type="ECO:0000256" key="3">
    <source>
        <dbReference type="ARBA" id="ARBA00009000"/>
    </source>
</evidence>
<dbReference type="PANTHER" id="PTHR43651">
    <property type="entry name" value="1,4-ALPHA-GLUCAN-BRANCHING ENZYME"/>
    <property type="match status" value="1"/>
</dbReference>
<evidence type="ECO:0000313" key="12">
    <source>
        <dbReference type="EMBL" id="OGM05416.1"/>
    </source>
</evidence>
<dbReference type="PANTHER" id="PTHR43651:SF3">
    <property type="entry name" value="1,4-ALPHA-GLUCAN-BRANCHING ENZYME"/>
    <property type="match status" value="1"/>
</dbReference>
<evidence type="ECO:0000259" key="11">
    <source>
        <dbReference type="SMART" id="SM00642"/>
    </source>
</evidence>
<dbReference type="InterPro" id="IPR013780">
    <property type="entry name" value="Glyco_hydro_b"/>
</dbReference>
<comment type="caution">
    <text evidence="12">The sequence shown here is derived from an EMBL/GenBank/DDBJ whole genome shotgun (WGS) entry which is preliminary data.</text>
</comment>
<dbReference type="FunFam" id="2.60.40.1180:FF:000002">
    <property type="entry name" value="1,4-alpha-glucan branching enzyme GlgB"/>
    <property type="match status" value="1"/>
</dbReference>
<dbReference type="NCBIfam" id="TIGR01515">
    <property type="entry name" value="branching_enzym"/>
    <property type="match status" value="1"/>
</dbReference>
<feature type="active site" description="Nucleophile" evidence="9 10">
    <location>
        <position position="423"/>
    </location>
</feature>
<dbReference type="InterPro" id="IPR014756">
    <property type="entry name" value="Ig_E-set"/>
</dbReference>
<keyword evidence="4 9" id="KW-0321">Glycogen metabolism</keyword>
<evidence type="ECO:0000313" key="13">
    <source>
        <dbReference type="Proteomes" id="UP000178735"/>
    </source>
</evidence>
<name>A0A1F7WRJ0_9BACT</name>
<dbReference type="InterPro" id="IPR044143">
    <property type="entry name" value="GlgB_N_E_set_prok"/>
</dbReference>
<evidence type="ECO:0000256" key="1">
    <source>
        <dbReference type="ARBA" id="ARBA00000826"/>
    </source>
</evidence>
<comment type="similarity">
    <text evidence="3 9">Belongs to the glycosyl hydrolase 13 family. GlgB subfamily.</text>
</comment>
<evidence type="ECO:0000256" key="6">
    <source>
        <dbReference type="ARBA" id="ARBA00022679"/>
    </source>
</evidence>
<dbReference type="UniPathway" id="UPA00164"/>
<evidence type="ECO:0000256" key="7">
    <source>
        <dbReference type="ARBA" id="ARBA00023056"/>
    </source>
</evidence>
<organism evidence="12 13">
    <name type="scientific">Candidatus Wallbacteria bacterium GWC2_49_35</name>
    <dbReference type="NCBI Taxonomy" id="1817813"/>
    <lineage>
        <taxon>Bacteria</taxon>
        <taxon>Candidatus Walliibacteriota</taxon>
    </lineage>
</organism>
<dbReference type="GO" id="GO:0004553">
    <property type="term" value="F:hydrolase activity, hydrolyzing O-glycosyl compounds"/>
    <property type="evidence" value="ECO:0007669"/>
    <property type="project" value="InterPro"/>
</dbReference>
<comment type="catalytic activity">
    <reaction evidence="1 9">
        <text>Transfers a segment of a (1-&gt;4)-alpha-D-glucan chain to a primary hydroxy group in a similar glucan chain.</text>
        <dbReference type="EC" id="2.4.1.18"/>
    </reaction>
</comment>
<evidence type="ECO:0000256" key="8">
    <source>
        <dbReference type="ARBA" id="ARBA00023277"/>
    </source>
</evidence>
<accession>A0A1F7WRJ0</accession>
<reference evidence="12 13" key="1">
    <citation type="journal article" date="2016" name="Nat. Commun.">
        <title>Thousands of microbial genomes shed light on interconnected biogeochemical processes in an aquifer system.</title>
        <authorList>
            <person name="Anantharaman K."/>
            <person name="Brown C.T."/>
            <person name="Hug L.A."/>
            <person name="Sharon I."/>
            <person name="Castelle C.J."/>
            <person name="Probst A.J."/>
            <person name="Thomas B.C."/>
            <person name="Singh A."/>
            <person name="Wilkins M.J."/>
            <person name="Karaoz U."/>
            <person name="Brodie E.L."/>
            <person name="Williams K.H."/>
            <person name="Hubbard S.S."/>
            <person name="Banfield J.F."/>
        </authorList>
    </citation>
    <scope>NUCLEOTIDE SEQUENCE [LARGE SCALE GENOMIC DNA]</scope>
</reference>
<dbReference type="InterPro" id="IPR006047">
    <property type="entry name" value="GH13_cat_dom"/>
</dbReference>
<dbReference type="SMART" id="SM00642">
    <property type="entry name" value="Aamy"/>
    <property type="match status" value="1"/>
</dbReference>
<dbReference type="Gene3D" id="3.20.20.80">
    <property type="entry name" value="Glycosidases"/>
    <property type="match status" value="1"/>
</dbReference>
<dbReference type="HAMAP" id="MF_00685">
    <property type="entry name" value="GlgB"/>
    <property type="match status" value="1"/>
</dbReference>
<dbReference type="Gene3D" id="2.60.40.10">
    <property type="entry name" value="Immunoglobulins"/>
    <property type="match status" value="2"/>
</dbReference>
<dbReference type="Gene3D" id="2.60.40.1180">
    <property type="entry name" value="Golgi alpha-mannosidase II"/>
    <property type="match status" value="1"/>
</dbReference>
<dbReference type="EMBL" id="MGFH01000114">
    <property type="protein sequence ID" value="OGM05416.1"/>
    <property type="molecule type" value="Genomic_DNA"/>
</dbReference>
<keyword evidence="5 9" id="KW-0328">Glycosyltransferase</keyword>
<evidence type="ECO:0000256" key="10">
    <source>
        <dbReference type="PIRSR" id="PIRSR000463-1"/>
    </source>
</evidence>
<dbReference type="InterPro" id="IPR054169">
    <property type="entry name" value="GlgB_N"/>
</dbReference>